<feature type="domain" description="Thioredoxin" evidence="7">
    <location>
        <begin position="37"/>
        <end position="201"/>
    </location>
</feature>
<dbReference type="InterPro" id="IPR013740">
    <property type="entry name" value="Redoxin"/>
</dbReference>
<dbReference type="GO" id="GO:0034599">
    <property type="term" value="P:cellular response to oxidative stress"/>
    <property type="evidence" value="ECO:0007669"/>
    <property type="project" value="TreeGrafter"/>
</dbReference>
<evidence type="ECO:0000313" key="8">
    <source>
        <dbReference type="EMBL" id="XBO36872.1"/>
    </source>
</evidence>
<dbReference type="EMBL" id="CP157484">
    <property type="protein sequence ID" value="XBO36872.1"/>
    <property type="molecule type" value="Genomic_DNA"/>
</dbReference>
<feature type="region of interest" description="Disordered" evidence="6">
    <location>
        <begin position="1"/>
        <end position="29"/>
    </location>
</feature>
<protein>
    <submittedName>
        <fullName evidence="8">Peroxiredoxin</fullName>
        <ecNumber evidence="8">1.11.1.24</ecNumber>
    </submittedName>
</protein>
<dbReference type="GO" id="GO:0045454">
    <property type="term" value="P:cell redox homeostasis"/>
    <property type="evidence" value="ECO:0007669"/>
    <property type="project" value="TreeGrafter"/>
</dbReference>
<accession>A0AAU7J925</accession>
<dbReference type="SUPFAM" id="SSF52833">
    <property type="entry name" value="Thioredoxin-like"/>
    <property type="match status" value="1"/>
</dbReference>
<gene>
    <name evidence="8" type="ORF">ABEG18_14100</name>
</gene>
<dbReference type="EC" id="1.11.1.24" evidence="8"/>
<dbReference type="CDD" id="cd03017">
    <property type="entry name" value="PRX_BCP"/>
    <property type="match status" value="1"/>
</dbReference>
<evidence type="ECO:0000256" key="6">
    <source>
        <dbReference type="SAM" id="MobiDB-lite"/>
    </source>
</evidence>
<keyword evidence="2" id="KW-0049">Antioxidant</keyword>
<dbReference type="PANTHER" id="PTHR42801">
    <property type="entry name" value="THIOREDOXIN-DEPENDENT PEROXIDE REDUCTASE"/>
    <property type="match status" value="1"/>
</dbReference>
<proteinExistence type="predicted"/>
<dbReference type="GO" id="GO:0005737">
    <property type="term" value="C:cytoplasm"/>
    <property type="evidence" value="ECO:0007669"/>
    <property type="project" value="TreeGrafter"/>
</dbReference>
<keyword evidence="4" id="KW-1015">Disulfide bond</keyword>
<keyword evidence="3 8" id="KW-0560">Oxidoreductase</keyword>
<dbReference type="PROSITE" id="PS51352">
    <property type="entry name" value="THIOREDOXIN_2"/>
    <property type="match status" value="1"/>
</dbReference>
<dbReference type="GO" id="GO:0008379">
    <property type="term" value="F:thioredoxin peroxidase activity"/>
    <property type="evidence" value="ECO:0007669"/>
    <property type="project" value="TreeGrafter"/>
</dbReference>
<dbReference type="InterPro" id="IPR036249">
    <property type="entry name" value="Thioredoxin-like_sf"/>
</dbReference>
<dbReference type="InterPro" id="IPR013766">
    <property type="entry name" value="Thioredoxin_domain"/>
</dbReference>
<evidence type="ECO:0000256" key="2">
    <source>
        <dbReference type="ARBA" id="ARBA00022862"/>
    </source>
</evidence>
<evidence type="ECO:0000256" key="4">
    <source>
        <dbReference type="ARBA" id="ARBA00023157"/>
    </source>
</evidence>
<sequence>MSSSQPGDAAAAAAQTPSHDVLPADLPVPVNDGATDHLRAMQLPQIALPSTSGGAVSLGGLNGLTVVYAYPRTGEPGKPSPDGWDAIPGARGCTPQSCSFRDHFAELRGLGVDHVFGLSTQTTDYQSEMAERLHLPFAILSDHAFTLTDAIRLPTFEAGGMRLLKRFTLVIDNGRVAHVFYPVFPPDRSAQDVVDWLKARA</sequence>
<dbReference type="Pfam" id="PF08534">
    <property type="entry name" value="Redoxin"/>
    <property type="match status" value="1"/>
</dbReference>
<evidence type="ECO:0000256" key="5">
    <source>
        <dbReference type="ARBA" id="ARBA00023284"/>
    </source>
</evidence>
<evidence type="ECO:0000256" key="1">
    <source>
        <dbReference type="ARBA" id="ARBA00022559"/>
    </source>
</evidence>
<keyword evidence="5" id="KW-0676">Redox-active center</keyword>
<dbReference type="AlphaFoldDB" id="A0AAU7J925"/>
<evidence type="ECO:0000259" key="7">
    <source>
        <dbReference type="PROSITE" id="PS51352"/>
    </source>
</evidence>
<reference evidence="8" key="1">
    <citation type="submission" date="2024-05" db="EMBL/GenBank/DDBJ databases">
        <authorList>
            <person name="Kim S."/>
            <person name="Heo J."/>
            <person name="Choi H."/>
            <person name="Choi Y."/>
            <person name="Kwon S.-W."/>
            <person name="Kim Y."/>
        </authorList>
    </citation>
    <scope>NUCLEOTIDE SEQUENCE</scope>
    <source>
        <strain evidence="8">KACC 23698</strain>
    </source>
</reference>
<keyword evidence="1 8" id="KW-0575">Peroxidase</keyword>
<dbReference type="PANTHER" id="PTHR42801:SF21">
    <property type="entry name" value="BCPB PROTEIN"/>
    <property type="match status" value="1"/>
</dbReference>
<dbReference type="RefSeq" id="WP_406853689.1">
    <property type="nucleotide sequence ID" value="NZ_CP157484.1"/>
</dbReference>
<dbReference type="Gene3D" id="3.40.30.10">
    <property type="entry name" value="Glutaredoxin"/>
    <property type="match status" value="1"/>
</dbReference>
<dbReference type="InterPro" id="IPR050924">
    <property type="entry name" value="Peroxiredoxin_BCP/PrxQ"/>
</dbReference>
<organism evidence="8">
    <name type="scientific">Alsobacter sp. KACC 23698</name>
    <dbReference type="NCBI Taxonomy" id="3149229"/>
    <lineage>
        <taxon>Bacteria</taxon>
        <taxon>Pseudomonadati</taxon>
        <taxon>Pseudomonadota</taxon>
        <taxon>Alphaproteobacteria</taxon>
        <taxon>Hyphomicrobiales</taxon>
        <taxon>Alsobacteraceae</taxon>
        <taxon>Alsobacter</taxon>
    </lineage>
</organism>
<name>A0AAU7J925_9HYPH</name>
<evidence type="ECO:0000256" key="3">
    <source>
        <dbReference type="ARBA" id="ARBA00023002"/>
    </source>
</evidence>